<dbReference type="AlphaFoldDB" id="A0A150LA65"/>
<dbReference type="Proteomes" id="UP000075666">
    <property type="component" value="Unassembled WGS sequence"/>
</dbReference>
<dbReference type="PATRIC" id="fig|46224.3.peg.1672"/>
<keyword evidence="2" id="KW-1185">Reference proteome</keyword>
<evidence type="ECO:0000313" key="2">
    <source>
        <dbReference type="Proteomes" id="UP000075666"/>
    </source>
</evidence>
<sequence>MKGNRSNSINPMLLRNYQPQNHQYSAPFQPYVQGYQQANNYYYHPFGNPQPSQLPQQGPFGSSSYFHQQGNGYSNDVQQTHIFQNPLQPAEEYQNLKSQNMQNHFLNPYPPQAGTAVKPQQGGVNSLMNSFKSQDGSLDFNKMVNTAGQMMNAVNQVSTMVKGLGGLFKS</sequence>
<reference evidence="1 2" key="1">
    <citation type="submission" date="2016-01" db="EMBL/GenBank/DDBJ databases">
        <title>Genome Sequences of Twelve Sporeforming Bacillus Species Isolated from Foods.</title>
        <authorList>
            <person name="Berendsen E.M."/>
            <person name="Wells-Bennik M.H."/>
            <person name="Krawcyk A.O."/>
            <person name="De Jong A."/>
            <person name="Holsappel S."/>
            <person name="Eijlander R.T."/>
            <person name="Kuipers O.P."/>
        </authorList>
    </citation>
    <scope>NUCLEOTIDE SEQUENCE [LARGE SCALE GENOMIC DNA]</scope>
    <source>
        <strain evidence="1 2">B4102</strain>
    </source>
</reference>
<evidence type="ECO:0008006" key="3">
    <source>
        <dbReference type="Google" id="ProtNLM"/>
    </source>
</evidence>
<evidence type="ECO:0000313" key="1">
    <source>
        <dbReference type="EMBL" id="KYD09228.1"/>
    </source>
</evidence>
<organism evidence="1 2">
    <name type="scientific">Heyndrickxia sporothermodurans</name>
    <dbReference type="NCBI Taxonomy" id="46224"/>
    <lineage>
        <taxon>Bacteria</taxon>
        <taxon>Bacillati</taxon>
        <taxon>Bacillota</taxon>
        <taxon>Bacilli</taxon>
        <taxon>Bacillales</taxon>
        <taxon>Bacillaceae</taxon>
        <taxon>Heyndrickxia</taxon>
    </lineage>
</organism>
<accession>A0A150LA65</accession>
<protein>
    <recommendedName>
        <fullName evidence="3">YppG-like protein</fullName>
    </recommendedName>
</protein>
<dbReference type="Pfam" id="PF14179">
    <property type="entry name" value="YppG"/>
    <property type="match status" value="1"/>
</dbReference>
<proteinExistence type="predicted"/>
<dbReference type="RefSeq" id="WP_066228538.1">
    <property type="nucleotide sequence ID" value="NZ_CP066701.1"/>
</dbReference>
<dbReference type="GeneID" id="62498384"/>
<comment type="caution">
    <text evidence="1">The sequence shown here is derived from an EMBL/GenBank/DDBJ whole genome shotgun (WGS) entry which is preliminary data.</text>
</comment>
<dbReference type="InterPro" id="IPR025555">
    <property type="entry name" value="YppG"/>
</dbReference>
<dbReference type="EMBL" id="LQYN01000025">
    <property type="protein sequence ID" value="KYD09228.1"/>
    <property type="molecule type" value="Genomic_DNA"/>
</dbReference>
<gene>
    <name evidence="1" type="ORF">B4102_2494</name>
</gene>
<name>A0A150LA65_9BACI</name>